<dbReference type="Pfam" id="PF03816">
    <property type="entry name" value="LytR_cpsA_psr"/>
    <property type="match status" value="1"/>
</dbReference>
<gene>
    <name evidence="5" type="ORF">ThesuDRAFT_00664</name>
</gene>
<keyword evidence="2" id="KW-0472">Membrane</keyword>
<keyword evidence="2" id="KW-0812">Transmembrane</keyword>
<name>K6PPT7_9FIRM</name>
<dbReference type="AlphaFoldDB" id="K6PPT7"/>
<accession>K6PPT7</accession>
<keyword evidence="6" id="KW-1185">Reference proteome</keyword>
<dbReference type="Pfam" id="PF13399">
    <property type="entry name" value="LytR_C"/>
    <property type="match status" value="1"/>
</dbReference>
<dbReference type="InterPro" id="IPR027381">
    <property type="entry name" value="LytR/CpsA/Psr_C"/>
</dbReference>
<dbReference type="OrthoDB" id="305468at2"/>
<organism evidence="5 6">
    <name type="scientific">Thermaerobacter subterraneus DSM 13965</name>
    <dbReference type="NCBI Taxonomy" id="867903"/>
    <lineage>
        <taxon>Bacteria</taxon>
        <taxon>Bacillati</taxon>
        <taxon>Bacillota</taxon>
        <taxon>Clostridia</taxon>
        <taxon>Eubacteriales</taxon>
        <taxon>Clostridiales Family XVII. Incertae Sedis</taxon>
        <taxon>Thermaerobacter</taxon>
    </lineage>
</organism>
<feature type="transmembrane region" description="Helical" evidence="2">
    <location>
        <begin position="21"/>
        <end position="42"/>
    </location>
</feature>
<dbReference type="NCBIfam" id="TIGR00350">
    <property type="entry name" value="lytR_cpsA_psr"/>
    <property type="match status" value="1"/>
</dbReference>
<protein>
    <submittedName>
        <fullName evidence="5">Transcriptional attenuator, LytR family</fullName>
    </submittedName>
</protein>
<reference evidence="5" key="2">
    <citation type="submission" date="2012-10" db="EMBL/GenBank/DDBJ databases">
        <title>Improved high-quality draft of Thermaerobacter subterraneus C21, DSM 13965.</title>
        <authorList>
            <consortium name="DOE Joint Genome Institute"/>
            <person name="Eisen J."/>
            <person name="Huntemann M."/>
            <person name="Wei C.-L."/>
            <person name="Han J."/>
            <person name="Detter J.C."/>
            <person name="Han C."/>
            <person name="Tapia R."/>
            <person name="Chen A."/>
            <person name="Kyrpides N."/>
            <person name="Mavromatis K."/>
            <person name="Markowitz V."/>
            <person name="Szeto E."/>
            <person name="Ivanova N."/>
            <person name="Mikhailova N."/>
            <person name="Ovchinnikova G."/>
            <person name="Pagani I."/>
            <person name="Pati A."/>
            <person name="Goodwin L."/>
            <person name="Nordberg H.P."/>
            <person name="Cantor M.N."/>
            <person name="Hua S.X."/>
            <person name="Woyke T."/>
            <person name="Eisen J."/>
            <person name="Klenk H.-P."/>
        </authorList>
    </citation>
    <scope>NUCLEOTIDE SEQUENCE [LARGE SCALE GENOMIC DNA]</scope>
    <source>
        <strain evidence="5">DSM 13965</strain>
    </source>
</reference>
<dbReference type="PANTHER" id="PTHR33392:SF6">
    <property type="entry name" value="POLYISOPRENYL-TEICHOIC ACID--PEPTIDOGLYCAN TEICHOIC ACID TRANSFERASE TAGU"/>
    <property type="match status" value="1"/>
</dbReference>
<dbReference type="InterPro" id="IPR050922">
    <property type="entry name" value="LytR/CpsA/Psr_CW_biosynth"/>
</dbReference>
<comment type="similarity">
    <text evidence="1">Belongs to the LytR/CpsA/Psr (LCP) family.</text>
</comment>
<dbReference type="EMBL" id="AENY02000002">
    <property type="protein sequence ID" value="EKP94942.1"/>
    <property type="molecule type" value="Genomic_DNA"/>
</dbReference>
<keyword evidence="2" id="KW-1133">Transmembrane helix</keyword>
<evidence type="ECO:0000256" key="2">
    <source>
        <dbReference type="SAM" id="Phobius"/>
    </source>
</evidence>
<feature type="domain" description="Cell envelope-related transcriptional attenuator" evidence="3">
    <location>
        <begin position="95"/>
        <end position="249"/>
    </location>
</feature>
<dbReference type="Gene3D" id="3.30.70.2390">
    <property type="match status" value="1"/>
</dbReference>
<feature type="domain" description="LytR/CpsA/Psr regulator C-terminal" evidence="4">
    <location>
        <begin position="335"/>
        <end position="426"/>
    </location>
</feature>
<evidence type="ECO:0000259" key="3">
    <source>
        <dbReference type="Pfam" id="PF03816"/>
    </source>
</evidence>
<dbReference type="HOGENOM" id="CLU_016455_5_2_9"/>
<proteinExistence type="inferred from homology"/>
<dbReference type="eggNOG" id="COG1316">
    <property type="taxonomic scope" value="Bacteria"/>
</dbReference>
<dbReference type="PANTHER" id="PTHR33392">
    <property type="entry name" value="POLYISOPRENYL-TEICHOIC ACID--PEPTIDOGLYCAN TEICHOIC ACID TRANSFERASE TAGU"/>
    <property type="match status" value="1"/>
</dbReference>
<dbReference type="STRING" id="867903.ThesuDRAFT_00664"/>
<evidence type="ECO:0000313" key="6">
    <source>
        <dbReference type="Proteomes" id="UP000005710"/>
    </source>
</evidence>
<dbReference type="Gene3D" id="3.40.630.190">
    <property type="entry name" value="LCP protein"/>
    <property type="match status" value="1"/>
</dbReference>
<comment type="caution">
    <text evidence="5">The sequence shown here is derived from an EMBL/GenBank/DDBJ whole genome shotgun (WGS) entry which is preliminary data.</text>
</comment>
<evidence type="ECO:0000259" key="4">
    <source>
        <dbReference type="Pfam" id="PF13399"/>
    </source>
</evidence>
<reference evidence="5" key="1">
    <citation type="submission" date="2010-10" db="EMBL/GenBank/DDBJ databases">
        <authorList>
            <consortium name="US DOE Joint Genome Institute (JGI-PGF)"/>
            <person name="Lucas S."/>
            <person name="Copeland A."/>
            <person name="Lapidus A."/>
            <person name="Bruce D."/>
            <person name="Goodwin L."/>
            <person name="Pitluck S."/>
            <person name="Kyrpides N."/>
            <person name="Mavromatis K."/>
            <person name="Detter J.C."/>
            <person name="Han C."/>
            <person name="Land M."/>
            <person name="Hauser L."/>
            <person name="Markowitz V."/>
            <person name="Cheng J.-F."/>
            <person name="Hugenholtz P."/>
            <person name="Woyke T."/>
            <person name="Wu D."/>
            <person name="Pukall R."/>
            <person name="Wahrenburg C."/>
            <person name="Brambilla E."/>
            <person name="Klenk H.-P."/>
            <person name="Eisen J.A."/>
        </authorList>
    </citation>
    <scope>NUCLEOTIDE SEQUENCE [LARGE SCALE GENOMIC DNA]</scope>
    <source>
        <strain evidence="5">DSM 13965</strain>
    </source>
</reference>
<evidence type="ECO:0000256" key="1">
    <source>
        <dbReference type="ARBA" id="ARBA00006068"/>
    </source>
</evidence>
<dbReference type="Proteomes" id="UP000005710">
    <property type="component" value="Unassembled WGS sequence"/>
</dbReference>
<evidence type="ECO:0000313" key="5">
    <source>
        <dbReference type="EMBL" id="EKP94942.1"/>
    </source>
</evidence>
<dbReference type="InterPro" id="IPR004474">
    <property type="entry name" value="LytR_CpsA_psr"/>
</dbReference>
<sequence>MSMPLIGPVEQEPKRPRRRAARVLAVLAGVLLVAGVTGAFWLGSTLYGFFSHVQQVPQDADPGSQHAAAADRPLNILVLGVDAGAGAGEPSAPQRSDTIMVANVNPTTGRVGLLSIPRDTRVAIPGRPHPEKIAHAHAYGQAEGGPGAGAQRVEETVEDFLGIRIDYFVEIDFDAFRALVDAVGGVEVCIDKPMRYTARSQNLRIDLKPGCQVLDGEKALHYVRYRQDGDIFRIQRQQQFLRALADKVLSMQGVLKLPQLASTLGSQITTNMPASRMLGLAALLPRFDLDRLEMGILPGRPGYVDGLSYWLVDEAAARREAMKILAGVDVEANAQVRLEVLNGNGRRGAAGQAADLLRSLGFRVVTVGNAERFDFATTVVVVRPEDTAVADRLRQALAGSAVTVRVETAEDLPEGIDARIVVGADFTGTAAGTATAAAGREG</sequence>